<protein>
    <submittedName>
        <fullName evidence="1">Uncharacterized protein</fullName>
    </submittedName>
</protein>
<evidence type="ECO:0000313" key="1">
    <source>
        <dbReference type="EMBL" id="KAK3403350.1"/>
    </source>
</evidence>
<proteinExistence type="predicted"/>
<organism evidence="1 2">
    <name type="scientific">Sordaria brevicollis</name>
    <dbReference type="NCBI Taxonomy" id="83679"/>
    <lineage>
        <taxon>Eukaryota</taxon>
        <taxon>Fungi</taxon>
        <taxon>Dikarya</taxon>
        <taxon>Ascomycota</taxon>
        <taxon>Pezizomycotina</taxon>
        <taxon>Sordariomycetes</taxon>
        <taxon>Sordariomycetidae</taxon>
        <taxon>Sordariales</taxon>
        <taxon>Sordariaceae</taxon>
        <taxon>Sordaria</taxon>
    </lineage>
</organism>
<gene>
    <name evidence="1" type="ORF">B0T20DRAFT_24280</name>
</gene>
<reference evidence="1" key="1">
    <citation type="journal article" date="2023" name="Mol. Phylogenet. Evol.">
        <title>Genome-scale phylogeny and comparative genomics of the fungal order Sordariales.</title>
        <authorList>
            <person name="Hensen N."/>
            <person name="Bonometti L."/>
            <person name="Westerberg I."/>
            <person name="Brannstrom I.O."/>
            <person name="Guillou S."/>
            <person name="Cros-Aarteil S."/>
            <person name="Calhoun S."/>
            <person name="Haridas S."/>
            <person name="Kuo A."/>
            <person name="Mondo S."/>
            <person name="Pangilinan J."/>
            <person name="Riley R."/>
            <person name="LaButti K."/>
            <person name="Andreopoulos B."/>
            <person name="Lipzen A."/>
            <person name="Chen C."/>
            <person name="Yan M."/>
            <person name="Daum C."/>
            <person name="Ng V."/>
            <person name="Clum A."/>
            <person name="Steindorff A."/>
            <person name="Ohm R.A."/>
            <person name="Martin F."/>
            <person name="Silar P."/>
            <person name="Natvig D.O."/>
            <person name="Lalanne C."/>
            <person name="Gautier V."/>
            <person name="Ament-Velasquez S.L."/>
            <person name="Kruys A."/>
            <person name="Hutchinson M.I."/>
            <person name="Powell A.J."/>
            <person name="Barry K."/>
            <person name="Miller A.N."/>
            <person name="Grigoriev I.V."/>
            <person name="Debuchy R."/>
            <person name="Gladieux P."/>
            <person name="Hiltunen Thoren M."/>
            <person name="Johannesson H."/>
        </authorList>
    </citation>
    <scope>NUCLEOTIDE SEQUENCE</scope>
    <source>
        <strain evidence="1">FGSC 1904</strain>
    </source>
</reference>
<dbReference type="EMBL" id="JAUTDP010000001">
    <property type="protein sequence ID" value="KAK3403350.1"/>
    <property type="molecule type" value="Genomic_DNA"/>
</dbReference>
<reference evidence="1" key="2">
    <citation type="submission" date="2023-07" db="EMBL/GenBank/DDBJ databases">
        <authorList>
            <consortium name="Lawrence Berkeley National Laboratory"/>
            <person name="Haridas S."/>
            <person name="Hensen N."/>
            <person name="Bonometti L."/>
            <person name="Westerberg I."/>
            <person name="Brannstrom I.O."/>
            <person name="Guillou S."/>
            <person name="Cros-Aarteil S."/>
            <person name="Calhoun S."/>
            <person name="Kuo A."/>
            <person name="Mondo S."/>
            <person name="Pangilinan J."/>
            <person name="Riley R."/>
            <person name="LaButti K."/>
            <person name="Andreopoulos B."/>
            <person name="Lipzen A."/>
            <person name="Chen C."/>
            <person name="Yanf M."/>
            <person name="Daum C."/>
            <person name="Ng V."/>
            <person name="Clum A."/>
            <person name="Steindorff A."/>
            <person name="Ohm R."/>
            <person name="Martin F."/>
            <person name="Silar P."/>
            <person name="Natvig D."/>
            <person name="Lalanne C."/>
            <person name="Gautier V."/>
            <person name="Ament-velasquez S.L."/>
            <person name="Kruys A."/>
            <person name="Hutchinson M.I."/>
            <person name="Powell A.J."/>
            <person name="Barry K."/>
            <person name="Miller A.N."/>
            <person name="Grigoriev I.V."/>
            <person name="Debuchy R."/>
            <person name="Gladieux P."/>
            <person name="Thoren M.H."/>
            <person name="Johannesson H."/>
        </authorList>
    </citation>
    <scope>NUCLEOTIDE SEQUENCE</scope>
    <source>
        <strain evidence="1">FGSC 1904</strain>
    </source>
</reference>
<comment type="caution">
    <text evidence="1">The sequence shown here is derived from an EMBL/GenBank/DDBJ whole genome shotgun (WGS) entry which is preliminary data.</text>
</comment>
<sequence length="170" mass="19615">MLVRKDTCRSSLKRIGQQSGKLPITLNSAHTAPYLRRTRRQHHHQTKGDHTKLLGDQFSMSLKYIRLITPSRRPFRILYLGFPIYTLFNIRSAWNHEVPCTRSAEAIFASKQKTHIILLVAFHQTLVYALESFNRCLYPDHSTETRKSVPTRICTEPQLLISPSRCGAGR</sequence>
<name>A0AAE0PPM1_SORBR</name>
<evidence type="ECO:0000313" key="2">
    <source>
        <dbReference type="Proteomes" id="UP001281003"/>
    </source>
</evidence>
<dbReference type="Proteomes" id="UP001281003">
    <property type="component" value="Unassembled WGS sequence"/>
</dbReference>
<dbReference type="AlphaFoldDB" id="A0AAE0PPM1"/>
<accession>A0AAE0PPM1</accession>
<keyword evidence="2" id="KW-1185">Reference proteome</keyword>